<dbReference type="EMBL" id="VORT01000003">
    <property type="protein sequence ID" value="TXD74068.1"/>
    <property type="molecule type" value="Genomic_DNA"/>
</dbReference>
<evidence type="ECO:0008006" key="4">
    <source>
        <dbReference type="Google" id="ProtNLM"/>
    </source>
</evidence>
<sequence length="109" mass="12573">MKKKLLLLTFLFSSLIYSQEITSINYDSSITFMPLEVSSSAVLMMDFIDYKEIKYAVTKNNEIVFTKEITKNEGSQALKMDLSSLDKGTYDIHIYINGTEVKKYTFKKV</sequence>
<dbReference type="AlphaFoldDB" id="A0A5C6Z1X3"/>
<evidence type="ECO:0000313" key="2">
    <source>
        <dbReference type="EMBL" id="TXD74068.1"/>
    </source>
</evidence>
<comment type="caution">
    <text evidence="2">The sequence shown here is derived from an EMBL/GenBank/DDBJ whole genome shotgun (WGS) entry which is preliminary data.</text>
</comment>
<organism evidence="2 3">
    <name type="scientific">Aequorivita antarctica</name>
    <dbReference type="NCBI Taxonomy" id="153266"/>
    <lineage>
        <taxon>Bacteria</taxon>
        <taxon>Pseudomonadati</taxon>
        <taxon>Bacteroidota</taxon>
        <taxon>Flavobacteriia</taxon>
        <taxon>Flavobacteriales</taxon>
        <taxon>Flavobacteriaceae</taxon>
        <taxon>Aequorivita</taxon>
    </lineage>
</organism>
<feature type="chain" id="PRO_5022830583" description="DUF3244 domain-containing protein" evidence="1">
    <location>
        <begin position="19"/>
        <end position="109"/>
    </location>
</feature>
<dbReference type="Proteomes" id="UP000321497">
    <property type="component" value="Unassembled WGS sequence"/>
</dbReference>
<proteinExistence type="predicted"/>
<keyword evidence="3" id="KW-1185">Reference proteome</keyword>
<feature type="signal peptide" evidence="1">
    <location>
        <begin position="1"/>
        <end position="18"/>
    </location>
</feature>
<gene>
    <name evidence="2" type="ORF">ESU54_06230</name>
</gene>
<protein>
    <recommendedName>
        <fullName evidence="4">DUF3244 domain-containing protein</fullName>
    </recommendedName>
</protein>
<keyword evidence="1" id="KW-0732">Signal</keyword>
<reference evidence="2 3" key="1">
    <citation type="submission" date="2019-08" db="EMBL/GenBank/DDBJ databases">
        <title>Genome of Aequorivita antarctica SW49 (type strain).</title>
        <authorList>
            <person name="Bowman J.P."/>
        </authorList>
    </citation>
    <scope>NUCLEOTIDE SEQUENCE [LARGE SCALE GENOMIC DNA]</scope>
    <source>
        <strain evidence="2 3">SW49</strain>
    </source>
</reference>
<accession>A0A5C6Z1X3</accession>
<evidence type="ECO:0000313" key="3">
    <source>
        <dbReference type="Proteomes" id="UP000321497"/>
    </source>
</evidence>
<evidence type="ECO:0000256" key="1">
    <source>
        <dbReference type="SAM" id="SignalP"/>
    </source>
</evidence>
<name>A0A5C6Z1X3_9FLAO</name>
<dbReference type="RefSeq" id="WP_146743959.1">
    <property type="nucleotide sequence ID" value="NZ_UEGI01000002.1"/>
</dbReference>